<keyword evidence="1" id="KW-1185">Reference proteome</keyword>
<sequence length="204" mass="23596">MSKKKLHKRSVTEKDTFGLPYDILSDILIKVPVKSLLRFKSISKPWNAIISGDESPLKNSHVLCSLDGLVLLDINMLDETFALWNPSTRQHQTLRCPYLINSTRARACGLCYDCTVHDYKVILIYSLFYVVYSTNTDFWTMKTMFPIFEVLESYHGSRGINRGISTEGRVYWSLDWELLNQGVRKVSTIIYFDVKLDELKELPT</sequence>
<evidence type="ECO:0000313" key="1">
    <source>
        <dbReference type="Proteomes" id="UP000790787"/>
    </source>
</evidence>
<name>A0A1S4C5A6_TOBAC</name>
<dbReference type="Pfam" id="PF07734">
    <property type="entry name" value="FBA_1"/>
    <property type="match status" value="1"/>
</dbReference>
<evidence type="ECO:0000313" key="2">
    <source>
        <dbReference type="RefSeq" id="XP_016496377.2"/>
    </source>
</evidence>
<dbReference type="KEGG" id="nta:107815328"/>
<proteinExistence type="predicted"/>
<reference evidence="2" key="2">
    <citation type="submission" date="2025-08" db="UniProtKB">
        <authorList>
            <consortium name="RefSeq"/>
        </authorList>
    </citation>
    <scope>IDENTIFICATION</scope>
    <source>
        <tissue evidence="2">Leaf</tissue>
    </source>
</reference>
<dbReference type="InterPro" id="IPR017451">
    <property type="entry name" value="F-box-assoc_interact_dom"/>
</dbReference>
<dbReference type="SMART" id="SM00256">
    <property type="entry name" value="FBOX"/>
    <property type="match status" value="1"/>
</dbReference>
<dbReference type="PANTHER" id="PTHR31790:SF595">
    <property type="entry name" value="UBIQUITIN-PROTEIN LIGASE"/>
    <property type="match status" value="1"/>
</dbReference>
<dbReference type="OMA" id="WALNEER"/>
<dbReference type="SUPFAM" id="SSF81383">
    <property type="entry name" value="F-box domain"/>
    <property type="match status" value="1"/>
</dbReference>
<dbReference type="OrthoDB" id="1289414at2759"/>
<dbReference type="RefSeq" id="XP_016496377.1">
    <property type="nucleotide sequence ID" value="XM_016640891.1"/>
</dbReference>
<dbReference type="Proteomes" id="UP000790787">
    <property type="component" value="Chromosome 7"/>
</dbReference>
<dbReference type="InterPro" id="IPR001810">
    <property type="entry name" value="F-box_dom"/>
</dbReference>
<dbReference type="PaxDb" id="4097-A0A1S4C5A6"/>
<dbReference type="InterPro" id="IPR036047">
    <property type="entry name" value="F-box-like_dom_sf"/>
</dbReference>
<dbReference type="InterPro" id="IPR052361">
    <property type="entry name" value="F-box_domain"/>
</dbReference>
<dbReference type="InterPro" id="IPR006527">
    <property type="entry name" value="F-box-assoc_dom_typ1"/>
</dbReference>
<dbReference type="AlphaFoldDB" id="A0A1S4C5A6"/>
<dbReference type="RefSeq" id="XP_016496377.2">
    <property type="nucleotide sequence ID" value="XM_016640891.2"/>
</dbReference>
<dbReference type="PANTHER" id="PTHR31790">
    <property type="entry name" value="OS02G0783600 PROTEIN"/>
    <property type="match status" value="1"/>
</dbReference>
<dbReference type="Pfam" id="PF00646">
    <property type="entry name" value="F-box"/>
    <property type="match status" value="1"/>
</dbReference>
<dbReference type="GeneID" id="107815328"/>
<organism evidence="1 2">
    <name type="scientific">Nicotiana tabacum</name>
    <name type="common">Common tobacco</name>
    <dbReference type="NCBI Taxonomy" id="4097"/>
    <lineage>
        <taxon>Eukaryota</taxon>
        <taxon>Viridiplantae</taxon>
        <taxon>Streptophyta</taxon>
        <taxon>Embryophyta</taxon>
        <taxon>Tracheophyta</taxon>
        <taxon>Spermatophyta</taxon>
        <taxon>Magnoliopsida</taxon>
        <taxon>eudicotyledons</taxon>
        <taxon>Gunneridae</taxon>
        <taxon>Pentapetalae</taxon>
        <taxon>asterids</taxon>
        <taxon>lamiids</taxon>
        <taxon>Solanales</taxon>
        <taxon>Solanaceae</taxon>
        <taxon>Nicotianoideae</taxon>
        <taxon>Nicotianeae</taxon>
        <taxon>Nicotiana</taxon>
    </lineage>
</organism>
<dbReference type="PROSITE" id="PS50181">
    <property type="entry name" value="FBOX"/>
    <property type="match status" value="1"/>
</dbReference>
<dbReference type="NCBIfam" id="TIGR01640">
    <property type="entry name" value="F_box_assoc_1"/>
    <property type="match status" value="1"/>
</dbReference>
<protein>
    <submittedName>
        <fullName evidence="2">F-box/kelch-repeat protein At3g23880-like</fullName>
    </submittedName>
</protein>
<gene>
    <name evidence="2" type="primary">LOC107815328</name>
</gene>
<accession>A0A1S4C5A6</accession>
<reference evidence="1" key="1">
    <citation type="journal article" date="2014" name="Nat. Commun.">
        <title>The tobacco genome sequence and its comparison with those of tomato and potato.</title>
        <authorList>
            <person name="Sierro N."/>
            <person name="Battey J.N."/>
            <person name="Ouadi S."/>
            <person name="Bakaher N."/>
            <person name="Bovet L."/>
            <person name="Willig A."/>
            <person name="Goepfert S."/>
            <person name="Peitsch M.C."/>
            <person name="Ivanov N.V."/>
        </authorList>
    </citation>
    <scope>NUCLEOTIDE SEQUENCE [LARGE SCALE GENOMIC DNA]</scope>
</reference>